<gene>
    <name evidence="1" type="ORF">ABQM86_16200</name>
</gene>
<evidence type="ECO:0000313" key="1">
    <source>
        <dbReference type="EMBL" id="XDV70489.1"/>
    </source>
</evidence>
<evidence type="ECO:0008006" key="2">
    <source>
        <dbReference type="Google" id="ProtNLM"/>
    </source>
</evidence>
<name>A0AB39YJH5_9MICC</name>
<protein>
    <recommendedName>
        <fullName evidence="2">Flagellar FliJ protein</fullName>
    </recommendedName>
</protein>
<dbReference type="EMBL" id="CP165735">
    <property type="protein sequence ID" value="XDV70489.1"/>
    <property type="molecule type" value="Genomic_DNA"/>
</dbReference>
<sequence>MDRNKGDVEHIRQGISRAALAHNVQIEKLQAELRDAYQREVDMASVVAERRKFSQELFTTRLKLDMYREKYAASQRELAERDKKLAALSNSALGALQLKYWRLRRRQGRGKA</sequence>
<dbReference type="AlphaFoldDB" id="A0AB39YJH5"/>
<dbReference type="RefSeq" id="WP_280623372.1">
    <property type="nucleotide sequence ID" value="NZ_CP165735.1"/>
</dbReference>
<accession>A0AB39YJH5</accession>
<organism evidence="1">
    <name type="scientific">Paenarthrobacter sp. AMU7</name>
    <dbReference type="NCBI Taxonomy" id="3162492"/>
    <lineage>
        <taxon>Bacteria</taxon>
        <taxon>Bacillati</taxon>
        <taxon>Actinomycetota</taxon>
        <taxon>Actinomycetes</taxon>
        <taxon>Micrococcales</taxon>
        <taxon>Micrococcaceae</taxon>
        <taxon>Paenarthrobacter</taxon>
    </lineage>
</organism>
<proteinExistence type="predicted"/>
<reference evidence="1" key="1">
    <citation type="submission" date="2024-07" db="EMBL/GenBank/DDBJ databases">
        <authorList>
            <person name="Li J."/>
            <person name="Wei H."/>
            <person name="Ma J."/>
        </authorList>
    </citation>
    <scope>NUCLEOTIDE SEQUENCE</scope>
    <source>
        <strain evidence="1">AMU7</strain>
    </source>
</reference>